<evidence type="ECO:0000256" key="4">
    <source>
        <dbReference type="ARBA" id="ARBA00023136"/>
    </source>
</evidence>
<dbReference type="SMART" id="SM00304">
    <property type="entry name" value="HAMP"/>
    <property type="match status" value="1"/>
</dbReference>
<keyword evidence="2 9" id="KW-0812">Transmembrane</keyword>
<dbReference type="Pfam" id="PF00672">
    <property type="entry name" value="HAMP"/>
    <property type="match status" value="1"/>
</dbReference>
<reference evidence="13" key="1">
    <citation type="submission" date="2016-10" db="EMBL/GenBank/DDBJ databases">
        <authorList>
            <person name="Varghese N."/>
            <person name="Submissions S."/>
        </authorList>
    </citation>
    <scope>NUCLEOTIDE SEQUENCE [LARGE SCALE GENOMIC DNA]</scope>
    <source>
        <strain evidence="13">CGMCC 1.6294</strain>
    </source>
</reference>
<comment type="similarity">
    <text evidence="6">Belongs to the methyl-accepting chemotaxis (MCP) protein family.</text>
</comment>
<keyword evidence="13" id="KW-1185">Reference proteome</keyword>
<organism evidence="12 13">
    <name type="scientific">Marinobacter gudaonensis</name>
    <dbReference type="NCBI Taxonomy" id="375760"/>
    <lineage>
        <taxon>Bacteria</taxon>
        <taxon>Pseudomonadati</taxon>
        <taxon>Pseudomonadota</taxon>
        <taxon>Gammaproteobacteria</taxon>
        <taxon>Pseudomonadales</taxon>
        <taxon>Marinobacteraceae</taxon>
        <taxon>Marinobacter</taxon>
    </lineage>
</organism>
<accession>A0A1I6GQI4</accession>
<dbReference type="SUPFAM" id="SSF58104">
    <property type="entry name" value="Methyl-accepting chemotaxis protein (MCP) signaling domain"/>
    <property type="match status" value="1"/>
</dbReference>
<evidence type="ECO:0000256" key="9">
    <source>
        <dbReference type="SAM" id="Phobius"/>
    </source>
</evidence>
<dbReference type="PANTHER" id="PTHR32089:SF112">
    <property type="entry name" value="LYSOZYME-LIKE PROTEIN-RELATED"/>
    <property type="match status" value="1"/>
</dbReference>
<dbReference type="Gene3D" id="1.10.287.950">
    <property type="entry name" value="Methyl-accepting chemotaxis protein"/>
    <property type="match status" value="1"/>
</dbReference>
<evidence type="ECO:0000256" key="3">
    <source>
        <dbReference type="ARBA" id="ARBA00022989"/>
    </source>
</evidence>
<evidence type="ECO:0000259" key="10">
    <source>
        <dbReference type="PROSITE" id="PS50111"/>
    </source>
</evidence>
<dbReference type="SMART" id="SM00283">
    <property type="entry name" value="MA"/>
    <property type="match status" value="1"/>
</dbReference>
<dbReference type="PANTHER" id="PTHR32089">
    <property type="entry name" value="METHYL-ACCEPTING CHEMOTAXIS PROTEIN MCPB"/>
    <property type="match status" value="1"/>
</dbReference>
<evidence type="ECO:0000313" key="12">
    <source>
        <dbReference type="EMBL" id="SFR44493.1"/>
    </source>
</evidence>
<feature type="coiled-coil region" evidence="8">
    <location>
        <begin position="256"/>
        <end position="284"/>
    </location>
</feature>
<evidence type="ECO:0000256" key="1">
    <source>
        <dbReference type="ARBA" id="ARBA00004141"/>
    </source>
</evidence>
<gene>
    <name evidence="12" type="ORF">SAMN04488073_1347</name>
</gene>
<proteinExistence type="inferred from homology"/>
<evidence type="ECO:0000256" key="6">
    <source>
        <dbReference type="ARBA" id="ARBA00029447"/>
    </source>
</evidence>
<keyword evidence="5 7" id="KW-0807">Transducer</keyword>
<name>A0A1I6GQI4_9GAMM</name>
<dbReference type="InterPro" id="IPR003660">
    <property type="entry name" value="HAMP_dom"/>
</dbReference>
<keyword evidence="3 9" id="KW-1133">Transmembrane helix</keyword>
<dbReference type="Proteomes" id="UP000199290">
    <property type="component" value="Unassembled WGS sequence"/>
</dbReference>
<dbReference type="InterPro" id="IPR004089">
    <property type="entry name" value="MCPsignal_dom"/>
</dbReference>
<dbReference type="GO" id="GO:0016020">
    <property type="term" value="C:membrane"/>
    <property type="evidence" value="ECO:0007669"/>
    <property type="project" value="UniProtKB-SubCell"/>
</dbReference>
<feature type="transmembrane region" description="Helical" evidence="9">
    <location>
        <begin position="27"/>
        <end position="50"/>
    </location>
</feature>
<keyword evidence="4 9" id="KW-0472">Membrane</keyword>
<dbReference type="GO" id="GO:0007165">
    <property type="term" value="P:signal transduction"/>
    <property type="evidence" value="ECO:0007669"/>
    <property type="project" value="UniProtKB-KW"/>
</dbReference>
<dbReference type="GO" id="GO:0006935">
    <property type="term" value="P:chemotaxis"/>
    <property type="evidence" value="ECO:0007669"/>
    <property type="project" value="UniProtKB-ARBA"/>
</dbReference>
<evidence type="ECO:0000256" key="7">
    <source>
        <dbReference type="PROSITE-ProRule" id="PRU00284"/>
    </source>
</evidence>
<evidence type="ECO:0000313" key="13">
    <source>
        <dbReference type="Proteomes" id="UP000199290"/>
    </source>
</evidence>
<dbReference type="PROSITE" id="PS50885">
    <property type="entry name" value="HAMP"/>
    <property type="match status" value="1"/>
</dbReference>
<protein>
    <submittedName>
        <fullName evidence="12">Methyl-accepting chemotaxis protein</fullName>
    </submittedName>
</protein>
<feature type="domain" description="HAMP" evidence="11">
    <location>
        <begin position="350"/>
        <end position="382"/>
    </location>
</feature>
<evidence type="ECO:0000259" key="11">
    <source>
        <dbReference type="PROSITE" id="PS50885"/>
    </source>
</evidence>
<feature type="domain" description="Methyl-accepting transducer" evidence="10">
    <location>
        <begin position="387"/>
        <end position="623"/>
    </location>
</feature>
<dbReference type="FunFam" id="1.10.287.950:FF:000001">
    <property type="entry name" value="Methyl-accepting chemotaxis sensory transducer"/>
    <property type="match status" value="1"/>
</dbReference>
<sequence length="659" mass="70679">MQDAQSLHKSGVRMSFEFLRRLVSSRLLRPVFIVLVVAGLVQVLVSQWLISSQVERLVATAGTALQASSEQVSASFGDTREDVRTRLETMRQKTTEELAEELTRQQMEQQERVAGNVRSAVMAEAQGLADVLAAVAAPLIWDRDIPRLTDLVELADARESVLFAIYYDQYGERLTRYVDRSDDRVRTLMEQGEGRGAANRVLDAASRDPNVVIISADIAPQGSAIGELKLGLSLEGINRDMAALEEEFSATIAGSINALRDTLEAETEQVNQRLQQQLAAMDANTRSRMEGTVEALNSEASSLSANLSLLAIGSAVALIVLVALVLGGGLLPRVFRLSSAIWGIADGEADLTRRVAMKGRDELTDMAEGVNRFIARIQELVAEVRASAESAAGQAQSQGDISRQAVAAVNRQEQAVAEVSGTMDTMSRSIAEVAGNIQEIAGSVSNVSSESEATAGISRDVRHRLDQVVRNVEQAVEAVNQLDAQSKEIGSVLSVIGAIAEQTNLLALNAAIEAARAGESGRGFAVVADEVRTLASRTQESTTEIQTIIERLQKGSQQAVTAIGDVSGQVAESSSEFRRADEHFERINQLLGSLQERALATASVAEEEGRQASDVSTSVADIASSSQETVQAIERSDKASGQIARTLASLQEKASQFHV</sequence>
<dbReference type="Pfam" id="PF00015">
    <property type="entry name" value="MCPsignal"/>
    <property type="match status" value="1"/>
</dbReference>
<comment type="subcellular location">
    <subcellularLocation>
        <location evidence="1">Membrane</location>
        <topology evidence="1">Multi-pass membrane protein</topology>
    </subcellularLocation>
</comment>
<evidence type="ECO:0000256" key="2">
    <source>
        <dbReference type="ARBA" id="ARBA00022692"/>
    </source>
</evidence>
<dbReference type="EMBL" id="FOYV01000001">
    <property type="protein sequence ID" value="SFR44493.1"/>
    <property type="molecule type" value="Genomic_DNA"/>
</dbReference>
<dbReference type="STRING" id="375760.SAMN04488073_1347"/>
<dbReference type="AlphaFoldDB" id="A0A1I6GQI4"/>
<dbReference type="PROSITE" id="PS50111">
    <property type="entry name" value="CHEMOTAXIS_TRANSDUC_2"/>
    <property type="match status" value="1"/>
</dbReference>
<dbReference type="CDD" id="cd06225">
    <property type="entry name" value="HAMP"/>
    <property type="match status" value="1"/>
</dbReference>
<keyword evidence="8" id="KW-0175">Coiled coil</keyword>
<feature type="transmembrane region" description="Helical" evidence="9">
    <location>
        <begin position="307"/>
        <end position="331"/>
    </location>
</feature>
<evidence type="ECO:0000256" key="8">
    <source>
        <dbReference type="SAM" id="Coils"/>
    </source>
</evidence>
<evidence type="ECO:0000256" key="5">
    <source>
        <dbReference type="ARBA" id="ARBA00023224"/>
    </source>
</evidence>